<dbReference type="Pfam" id="PF13462">
    <property type="entry name" value="Thioredoxin_4"/>
    <property type="match status" value="1"/>
</dbReference>
<keyword evidence="2" id="KW-0732">Signal</keyword>
<name>A0A3P1SG15_9ACTO</name>
<accession>A0A3P1SG15</accession>
<dbReference type="Gene3D" id="3.40.30.10">
    <property type="entry name" value="Glutaredoxin"/>
    <property type="match status" value="1"/>
</dbReference>
<dbReference type="PROSITE" id="PS51352">
    <property type="entry name" value="THIOREDOXIN_2"/>
    <property type="match status" value="1"/>
</dbReference>
<dbReference type="GO" id="GO:0016491">
    <property type="term" value="F:oxidoreductase activity"/>
    <property type="evidence" value="ECO:0007669"/>
    <property type="project" value="UniProtKB-KW"/>
</dbReference>
<evidence type="ECO:0000256" key="3">
    <source>
        <dbReference type="ARBA" id="ARBA00023002"/>
    </source>
</evidence>
<feature type="domain" description="Thioredoxin" evidence="8">
    <location>
        <begin position="96"/>
        <end position="309"/>
    </location>
</feature>
<evidence type="ECO:0000256" key="4">
    <source>
        <dbReference type="ARBA" id="ARBA00023157"/>
    </source>
</evidence>
<gene>
    <name evidence="9" type="ORF">EII11_03775</name>
</gene>
<dbReference type="InterPro" id="IPR036249">
    <property type="entry name" value="Thioredoxin-like_sf"/>
</dbReference>
<feature type="region of interest" description="Disordered" evidence="6">
    <location>
        <begin position="1"/>
        <end position="62"/>
    </location>
</feature>
<keyword evidence="7" id="KW-0472">Membrane</keyword>
<comment type="similarity">
    <text evidence="1">Belongs to the thioredoxin family. DsbA subfamily.</text>
</comment>
<dbReference type="OrthoDB" id="117402at2"/>
<feature type="transmembrane region" description="Helical" evidence="7">
    <location>
        <begin position="66"/>
        <end position="87"/>
    </location>
</feature>
<dbReference type="PANTHER" id="PTHR13887">
    <property type="entry name" value="GLUTATHIONE S-TRANSFERASE KAPPA"/>
    <property type="match status" value="1"/>
</dbReference>
<evidence type="ECO:0000313" key="10">
    <source>
        <dbReference type="Proteomes" id="UP000280444"/>
    </source>
</evidence>
<keyword evidence="4" id="KW-1015">Disulfide bond</keyword>
<feature type="compositionally biased region" description="Polar residues" evidence="6">
    <location>
        <begin position="51"/>
        <end position="62"/>
    </location>
</feature>
<dbReference type="AlphaFoldDB" id="A0A3P1SG15"/>
<keyword evidence="7" id="KW-0812">Transmembrane</keyword>
<protein>
    <submittedName>
        <fullName evidence="9">Thioredoxin</fullName>
    </submittedName>
</protein>
<keyword evidence="3" id="KW-0560">Oxidoreductase</keyword>
<keyword evidence="5" id="KW-0676">Redox-active center</keyword>
<keyword evidence="7" id="KW-1133">Transmembrane helix</keyword>
<dbReference type="Proteomes" id="UP000280444">
    <property type="component" value="Unassembled WGS sequence"/>
</dbReference>
<evidence type="ECO:0000256" key="6">
    <source>
        <dbReference type="SAM" id="MobiDB-lite"/>
    </source>
</evidence>
<proteinExistence type="inferred from homology"/>
<organism evidence="9 10">
    <name type="scientific">Schaalia canis</name>
    <dbReference type="NCBI Taxonomy" id="100469"/>
    <lineage>
        <taxon>Bacteria</taxon>
        <taxon>Bacillati</taxon>
        <taxon>Actinomycetota</taxon>
        <taxon>Actinomycetes</taxon>
        <taxon>Actinomycetales</taxon>
        <taxon>Actinomycetaceae</taxon>
        <taxon>Schaalia</taxon>
    </lineage>
</organism>
<dbReference type="InterPro" id="IPR013766">
    <property type="entry name" value="Thioredoxin_domain"/>
</dbReference>
<evidence type="ECO:0000259" key="8">
    <source>
        <dbReference type="PROSITE" id="PS51352"/>
    </source>
</evidence>
<keyword evidence="10" id="KW-1185">Reference proteome</keyword>
<feature type="compositionally biased region" description="Polar residues" evidence="6">
    <location>
        <begin position="11"/>
        <end position="43"/>
    </location>
</feature>
<dbReference type="EMBL" id="RQZF01000002">
    <property type="protein sequence ID" value="RRC95974.1"/>
    <property type="molecule type" value="Genomic_DNA"/>
</dbReference>
<reference evidence="9 10" key="1">
    <citation type="submission" date="2018-11" db="EMBL/GenBank/DDBJ databases">
        <title>Genomes From Bacteria Associated with the Canine Oral Cavity: a Test Case for Automated Genome-Based Taxonomic Assignment.</title>
        <authorList>
            <person name="Coil D.A."/>
            <person name="Jospin G."/>
            <person name="Darling A.E."/>
            <person name="Wallis C."/>
            <person name="Davis I.J."/>
            <person name="Harris S."/>
            <person name="Eisen J.A."/>
            <person name="Holcombe L.J."/>
            <person name="O'Flynn C."/>
        </authorList>
    </citation>
    <scope>NUCLEOTIDE SEQUENCE [LARGE SCALE GENOMIC DNA]</scope>
    <source>
        <strain evidence="9 10">OH770</strain>
    </source>
</reference>
<sequence>MAFLHGGSASGPCSIQDMTTPSSAPEQGQQPTPDASASTSAQAPTFPPVSQERSAQSAPTQDRTSLWKTATILLALALVVLLVVFYLRGTGSSADSGTAQSASAEAATETAAQLPEFAPSLTNPEALKILRAEARRDANDGRAVGSPDAPVVMVEFSDFSCPMCTRFATQVEPELQKLIDDGTLRIEYRDLVIFQQHGSNIAAAGGWAAAAQGKHAEYRHTVWEAAGSGHPEYTVDSVVELAQKAGVPDLEKFRADLTSEEIAAKVKAETEHAFSLGIQGTPFMMINDTTISGAYPLDFVTRTIEEQAKEAAAK</sequence>
<comment type="caution">
    <text evidence="9">The sequence shown here is derived from an EMBL/GenBank/DDBJ whole genome shotgun (WGS) entry which is preliminary data.</text>
</comment>
<evidence type="ECO:0000256" key="7">
    <source>
        <dbReference type="SAM" id="Phobius"/>
    </source>
</evidence>
<evidence type="ECO:0000256" key="5">
    <source>
        <dbReference type="ARBA" id="ARBA00023284"/>
    </source>
</evidence>
<evidence type="ECO:0000256" key="2">
    <source>
        <dbReference type="ARBA" id="ARBA00022729"/>
    </source>
</evidence>
<evidence type="ECO:0000256" key="1">
    <source>
        <dbReference type="ARBA" id="ARBA00005791"/>
    </source>
</evidence>
<dbReference type="InterPro" id="IPR012336">
    <property type="entry name" value="Thioredoxin-like_fold"/>
</dbReference>
<evidence type="ECO:0000313" key="9">
    <source>
        <dbReference type="EMBL" id="RRC95974.1"/>
    </source>
</evidence>
<dbReference type="SUPFAM" id="SSF52833">
    <property type="entry name" value="Thioredoxin-like"/>
    <property type="match status" value="1"/>
</dbReference>
<dbReference type="PANTHER" id="PTHR13887:SF14">
    <property type="entry name" value="DISULFIDE BOND FORMATION PROTEIN D"/>
    <property type="match status" value="1"/>
</dbReference>